<dbReference type="Gene3D" id="3.90.120.10">
    <property type="entry name" value="DNA Methylase, subunit A, domain 2"/>
    <property type="match status" value="1"/>
</dbReference>
<dbReference type="InterPro" id="IPR031303">
    <property type="entry name" value="C5_meth_CS"/>
</dbReference>
<dbReference type="OrthoDB" id="9813719at2"/>
<dbReference type="PANTHER" id="PTHR10629">
    <property type="entry name" value="CYTOSINE-SPECIFIC METHYLTRANSFERASE"/>
    <property type="match status" value="1"/>
</dbReference>
<dbReference type="GO" id="GO:0044027">
    <property type="term" value="P:negative regulation of gene expression via chromosomal CpG island methylation"/>
    <property type="evidence" value="ECO:0007669"/>
    <property type="project" value="TreeGrafter"/>
</dbReference>
<dbReference type="GO" id="GO:0032259">
    <property type="term" value="P:methylation"/>
    <property type="evidence" value="ECO:0007669"/>
    <property type="project" value="UniProtKB-KW"/>
</dbReference>
<dbReference type="CDD" id="cd00315">
    <property type="entry name" value="Cyt_C5_DNA_methylase"/>
    <property type="match status" value="1"/>
</dbReference>
<evidence type="ECO:0000256" key="4">
    <source>
        <dbReference type="ARBA" id="ARBA00022747"/>
    </source>
</evidence>
<dbReference type="Pfam" id="PF00145">
    <property type="entry name" value="DNA_methylase"/>
    <property type="match status" value="1"/>
</dbReference>
<dbReference type="PROSITE" id="PS00094">
    <property type="entry name" value="C5_MTASE_1"/>
    <property type="match status" value="1"/>
</dbReference>
<evidence type="ECO:0000256" key="2">
    <source>
        <dbReference type="ARBA" id="ARBA00022679"/>
    </source>
</evidence>
<protein>
    <recommendedName>
        <fullName evidence="7">Cytosine-specific methyltransferase</fullName>
        <ecNumber evidence="7">2.1.1.37</ecNumber>
    </recommendedName>
</protein>
<keyword evidence="3 5" id="KW-0949">S-adenosyl-L-methionine</keyword>
<dbReference type="PROSITE" id="PS00095">
    <property type="entry name" value="C5_MTASE_2"/>
    <property type="match status" value="1"/>
</dbReference>
<keyword evidence="9" id="KW-1185">Reference proteome</keyword>
<dbReference type="InterPro" id="IPR050390">
    <property type="entry name" value="C5-Methyltransferase"/>
</dbReference>
<evidence type="ECO:0000256" key="3">
    <source>
        <dbReference type="ARBA" id="ARBA00022691"/>
    </source>
</evidence>
<comment type="catalytic activity">
    <reaction evidence="7">
        <text>a 2'-deoxycytidine in DNA + S-adenosyl-L-methionine = a 5-methyl-2'-deoxycytidine in DNA + S-adenosyl-L-homocysteine + H(+)</text>
        <dbReference type="Rhea" id="RHEA:13681"/>
        <dbReference type="Rhea" id="RHEA-COMP:11369"/>
        <dbReference type="Rhea" id="RHEA-COMP:11370"/>
        <dbReference type="ChEBI" id="CHEBI:15378"/>
        <dbReference type="ChEBI" id="CHEBI:57856"/>
        <dbReference type="ChEBI" id="CHEBI:59789"/>
        <dbReference type="ChEBI" id="CHEBI:85452"/>
        <dbReference type="ChEBI" id="CHEBI:85454"/>
        <dbReference type="EC" id="2.1.1.37"/>
    </reaction>
</comment>
<evidence type="ECO:0000256" key="6">
    <source>
        <dbReference type="RuleBase" id="RU000416"/>
    </source>
</evidence>
<proteinExistence type="inferred from homology"/>
<dbReference type="EC" id="2.1.1.37" evidence="7"/>
<dbReference type="PROSITE" id="PS51679">
    <property type="entry name" value="SAM_MT_C5"/>
    <property type="match status" value="1"/>
</dbReference>
<dbReference type="InterPro" id="IPR001525">
    <property type="entry name" value="C5_MeTfrase"/>
</dbReference>
<name>A0A084F1J9_9BACT</name>
<comment type="caution">
    <text evidence="8">The sequence shown here is derived from an EMBL/GenBank/DDBJ whole genome shotgun (WGS) entry which is preliminary data.</text>
</comment>
<evidence type="ECO:0000313" key="8">
    <source>
        <dbReference type="EMBL" id="KEZ24091.1"/>
    </source>
</evidence>
<dbReference type="PRINTS" id="PR00105">
    <property type="entry name" value="C5METTRFRASE"/>
</dbReference>
<dbReference type="EMBL" id="JFDP01000008">
    <property type="protein sequence ID" value="KEZ24091.1"/>
    <property type="molecule type" value="Genomic_DNA"/>
</dbReference>
<dbReference type="InterPro" id="IPR018117">
    <property type="entry name" value="C5_DNA_meth_AS"/>
</dbReference>
<keyword evidence="2 5" id="KW-0808">Transferase</keyword>
<dbReference type="GO" id="GO:0003677">
    <property type="term" value="F:DNA binding"/>
    <property type="evidence" value="ECO:0007669"/>
    <property type="project" value="TreeGrafter"/>
</dbReference>
<dbReference type="Gene3D" id="3.40.50.150">
    <property type="entry name" value="Vaccinia Virus protein VP39"/>
    <property type="match status" value="1"/>
</dbReference>
<gene>
    <name evidence="8" type="primary">dcm</name>
    <name evidence="8" type="ORF">UDIV_0890</name>
</gene>
<comment type="similarity">
    <text evidence="5 6">Belongs to the class I-like SAM-binding methyltransferase superfamily. C5-methyltransferase family.</text>
</comment>
<dbReference type="GO" id="GO:0009307">
    <property type="term" value="P:DNA restriction-modification system"/>
    <property type="evidence" value="ECO:0007669"/>
    <property type="project" value="UniProtKB-KW"/>
</dbReference>
<evidence type="ECO:0000256" key="1">
    <source>
        <dbReference type="ARBA" id="ARBA00022603"/>
    </source>
</evidence>
<keyword evidence="1 5" id="KW-0489">Methyltransferase</keyword>
<dbReference type="AlphaFoldDB" id="A0A084F1J9"/>
<dbReference type="PANTHER" id="PTHR10629:SF52">
    <property type="entry name" value="DNA (CYTOSINE-5)-METHYLTRANSFERASE 1"/>
    <property type="match status" value="1"/>
</dbReference>
<dbReference type="GO" id="GO:0003886">
    <property type="term" value="F:DNA (cytosine-5-)-methyltransferase activity"/>
    <property type="evidence" value="ECO:0007669"/>
    <property type="project" value="UniProtKB-EC"/>
</dbReference>
<organism evidence="8 9">
    <name type="scientific">Ureaplasma diversum NCTC 246</name>
    <dbReference type="NCBI Taxonomy" id="1188241"/>
    <lineage>
        <taxon>Bacteria</taxon>
        <taxon>Bacillati</taxon>
        <taxon>Mycoplasmatota</taxon>
        <taxon>Mycoplasmoidales</taxon>
        <taxon>Mycoplasmoidaceae</taxon>
        <taxon>Ureaplasma</taxon>
    </lineage>
</organism>
<dbReference type="eggNOG" id="COG0270">
    <property type="taxonomic scope" value="Bacteria"/>
</dbReference>
<sequence>MNDKKFKILDLFCGAGGFSYGLDQIDGFKTLIGLDHNQQALETFKHNFPDAKTICGDVSDSKIKDQVVELSKKAGINMIIGGPPCQGFSLKGKNLGLDDPRNFLFLEYFDIVKRLRPEIFIIENVKNMIASNNGFFIDQIYEKFTALGYTLSHGVVNAYNFGVPQKRERAIIIGTLDSKPISLPKTNNASKTTVRDAISDLAYLNSKEGSDKSEYITSPESTYQKLMRKCAGFLYNHKASNHSTKALEKLKLIPPEGDKSYLPVDLHGRQQFSSTWSRLIWDEPSPTIDTRFDTPSNGRNSHPFLNRAITPREAARIQSFPDSFIFIGTKTAICKQIGNAVPPLMAKGIGEHIKKYLKESK</sequence>
<dbReference type="Proteomes" id="UP000028537">
    <property type="component" value="Unassembled WGS sequence"/>
</dbReference>
<reference evidence="8 9" key="1">
    <citation type="submission" date="2014-02" db="EMBL/GenBank/DDBJ databases">
        <title>Genome sequence of Ureaplasma diversum strain 246.</title>
        <authorList>
            <person name="Sirand-Pugnet P."/>
            <person name="Breton M."/>
            <person name="Dordet-Frisoni E."/>
            <person name="Baranowski E."/>
            <person name="Barre A."/>
            <person name="Couture C."/>
            <person name="Dupuy V."/>
            <person name="Gaurivaud P."/>
            <person name="Jacob D."/>
            <person name="Lemaitre C."/>
            <person name="Manso-Silvan L."/>
            <person name="Nikolski M."/>
            <person name="Nouvel L.-X."/>
            <person name="Poumarat F."/>
            <person name="Tardy F."/>
            <person name="Thebault P."/>
            <person name="Theil S."/>
            <person name="Citti C."/>
            <person name="Thiaucourt F."/>
            <person name="Blanchard A."/>
        </authorList>
    </citation>
    <scope>NUCLEOTIDE SEQUENCE [LARGE SCALE GENOMIC DNA]</scope>
    <source>
        <strain evidence="8 9">NCTC 246</strain>
    </source>
</reference>
<accession>A0A084F1J9</accession>
<keyword evidence="4" id="KW-0680">Restriction system</keyword>
<feature type="active site" evidence="5">
    <location>
        <position position="85"/>
    </location>
</feature>
<evidence type="ECO:0000256" key="7">
    <source>
        <dbReference type="RuleBase" id="RU000417"/>
    </source>
</evidence>
<dbReference type="NCBIfam" id="TIGR00675">
    <property type="entry name" value="dcm"/>
    <property type="match status" value="1"/>
</dbReference>
<evidence type="ECO:0000256" key="5">
    <source>
        <dbReference type="PROSITE-ProRule" id="PRU01016"/>
    </source>
</evidence>
<dbReference type="InterPro" id="IPR029063">
    <property type="entry name" value="SAM-dependent_MTases_sf"/>
</dbReference>
<evidence type="ECO:0000313" key="9">
    <source>
        <dbReference type="Proteomes" id="UP000028537"/>
    </source>
</evidence>
<dbReference type="RefSeq" id="WP_038101708.1">
    <property type="nucleotide sequence ID" value="NZ_JFDP01000008.1"/>
</dbReference>
<dbReference type="SUPFAM" id="SSF53335">
    <property type="entry name" value="S-adenosyl-L-methionine-dependent methyltransferases"/>
    <property type="match status" value="1"/>
</dbReference>